<dbReference type="AlphaFoldDB" id="A0AAW1SQL0"/>
<keyword evidence="3" id="KW-1185">Reference proteome</keyword>
<dbReference type="Proteomes" id="UP001485043">
    <property type="component" value="Unassembled WGS sequence"/>
</dbReference>
<dbReference type="EMBL" id="JALJOV010001262">
    <property type="protein sequence ID" value="KAK9850977.1"/>
    <property type="molecule type" value="Genomic_DNA"/>
</dbReference>
<keyword evidence="1" id="KW-1133">Transmembrane helix</keyword>
<evidence type="ECO:0000313" key="3">
    <source>
        <dbReference type="Proteomes" id="UP001485043"/>
    </source>
</evidence>
<keyword evidence="1" id="KW-0472">Membrane</keyword>
<evidence type="ECO:0000256" key="1">
    <source>
        <dbReference type="SAM" id="Phobius"/>
    </source>
</evidence>
<dbReference type="Pfam" id="PF12263">
    <property type="entry name" value="DUF3611"/>
    <property type="match status" value="1"/>
</dbReference>
<feature type="transmembrane region" description="Helical" evidence="1">
    <location>
        <begin position="58"/>
        <end position="81"/>
    </location>
</feature>
<sequence length="228" mass="23894">MLPEAWRPQDKAAPFGKSVAGDLDVKAASPPRCKVVAHSSAGMADSDMGKEAPFLRQIGWISFWSQLALAIVSSVIISFALTGSGNGRGPSPSVWFSLFGVIMSFITTFMSYGFTRVARRVILNEGSVKKQNVIASLLRVTSLNLWGLGGTLVGLQSTVGVLVGKTLTSSSTSPYAASGVRAAAPAALDVFSVQASSNTLLAHFISIVLAQWLLRVLNKGAQPAAQVA</sequence>
<keyword evidence="1" id="KW-0812">Transmembrane</keyword>
<dbReference type="InterPro" id="IPR022051">
    <property type="entry name" value="DUF3611"/>
</dbReference>
<accession>A0AAW1SQL0</accession>
<dbReference type="PANTHER" id="PTHR34548:SF2">
    <property type="entry name" value="PROTEIN TIC 21, CHLOROPLASTIC"/>
    <property type="match status" value="1"/>
</dbReference>
<gene>
    <name evidence="2" type="ORF">WJX84_009282</name>
</gene>
<reference evidence="2 3" key="1">
    <citation type="journal article" date="2024" name="Nat. Commun.">
        <title>Phylogenomics reveals the evolutionary origins of lichenization in chlorophyte algae.</title>
        <authorList>
            <person name="Puginier C."/>
            <person name="Libourel C."/>
            <person name="Otte J."/>
            <person name="Skaloud P."/>
            <person name="Haon M."/>
            <person name="Grisel S."/>
            <person name="Petersen M."/>
            <person name="Berrin J.G."/>
            <person name="Delaux P.M."/>
            <person name="Dal Grande F."/>
            <person name="Keller J."/>
        </authorList>
    </citation>
    <scope>NUCLEOTIDE SEQUENCE [LARGE SCALE GENOMIC DNA]</scope>
    <source>
        <strain evidence="2 3">SAG 2523</strain>
    </source>
</reference>
<dbReference type="PANTHER" id="PTHR34548">
    <property type="entry name" value="PROTEIN TIC 21, CHLOROPLASTIC"/>
    <property type="match status" value="1"/>
</dbReference>
<evidence type="ECO:0000313" key="2">
    <source>
        <dbReference type="EMBL" id="KAK9850977.1"/>
    </source>
</evidence>
<feature type="transmembrane region" description="Helical" evidence="1">
    <location>
        <begin position="93"/>
        <end position="114"/>
    </location>
</feature>
<protein>
    <submittedName>
        <fullName evidence="2">Uncharacterized protein</fullName>
    </submittedName>
</protein>
<proteinExistence type="predicted"/>
<name>A0AAW1SQL0_9CHLO</name>
<comment type="caution">
    <text evidence="2">The sequence shown here is derived from an EMBL/GenBank/DDBJ whole genome shotgun (WGS) entry which is preliminary data.</text>
</comment>
<organism evidence="2 3">
    <name type="scientific">Apatococcus fuscideae</name>
    <dbReference type="NCBI Taxonomy" id="2026836"/>
    <lineage>
        <taxon>Eukaryota</taxon>
        <taxon>Viridiplantae</taxon>
        <taxon>Chlorophyta</taxon>
        <taxon>core chlorophytes</taxon>
        <taxon>Trebouxiophyceae</taxon>
        <taxon>Chlorellales</taxon>
        <taxon>Chlorellaceae</taxon>
        <taxon>Apatococcus</taxon>
    </lineage>
</organism>